<dbReference type="PROSITE" id="PS50071">
    <property type="entry name" value="HOMEOBOX_2"/>
    <property type="match status" value="1"/>
</dbReference>
<proteinExistence type="predicted"/>
<dbReference type="PROSITE" id="PS00027">
    <property type="entry name" value="HOMEOBOX_1"/>
    <property type="match status" value="1"/>
</dbReference>
<feature type="region of interest" description="Disordered" evidence="12">
    <location>
        <begin position="104"/>
        <end position="126"/>
    </location>
</feature>
<evidence type="ECO:0000259" key="14">
    <source>
        <dbReference type="PROSITE" id="PS50071"/>
    </source>
</evidence>
<protein>
    <submittedName>
        <fullName evidence="15">Uncharacterized protein</fullName>
    </submittedName>
</protein>
<dbReference type="Gene3D" id="1.10.10.60">
    <property type="entry name" value="Homeodomain-like"/>
    <property type="match status" value="1"/>
</dbReference>
<evidence type="ECO:0000256" key="11">
    <source>
        <dbReference type="RuleBase" id="RU000682"/>
    </source>
</evidence>
<evidence type="ECO:0000313" key="16">
    <source>
        <dbReference type="Proteomes" id="UP001591681"/>
    </source>
</evidence>
<evidence type="ECO:0000256" key="12">
    <source>
        <dbReference type="SAM" id="MobiDB-lite"/>
    </source>
</evidence>
<evidence type="ECO:0000259" key="13">
    <source>
        <dbReference type="PROSITE" id="PS50023"/>
    </source>
</evidence>
<comment type="caution">
    <text evidence="15">The sequence shown here is derived from an EMBL/GenBank/DDBJ whole genome shotgun (WGS) entry which is preliminary data.</text>
</comment>
<dbReference type="EMBL" id="JBHFQA010000004">
    <property type="protein sequence ID" value="KAL2099999.1"/>
    <property type="molecule type" value="Genomic_DNA"/>
</dbReference>
<dbReference type="Proteomes" id="UP001591681">
    <property type="component" value="Unassembled WGS sequence"/>
</dbReference>
<dbReference type="PROSITE" id="PS50023">
    <property type="entry name" value="LIM_DOMAIN_2"/>
    <property type="match status" value="1"/>
</dbReference>
<evidence type="ECO:0000256" key="1">
    <source>
        <dbReference type="ARBA" id="ARBA00004123"/>
    </source>
</evidence>
<dbReference type="InterPro" id="IPR017970">
    <property type="entry name" value="Homeobox_CS"/>
</dbReference>
<dbReference type="InterPro" id="IPR047169">
    <property type="entry name" value="ISL1/2-like"/>
</dbReference>
<name>A0ABD1KLD6_9TELE</name>
<evidence type="ECO:0000256" key="6">
    <source>
        <dbReference type="ARBA" id="ARBA00023125"/>
    </source>
</evidence>
<evidence type="ECO:0000256" key="10">
    <source>
        <dbReference type="PROSITE-ProRule" id="PRU00125"/>
    </source>
</evidence>
<keyword evidence="16" id="KW-1185">Reference proteome</keyword>
<feature type="domain" description="Homeobox" evidence="14">
    <location>
        <begin position="140"/>
        <end position="200"/>
    </location>
</feature>
<keyword evidence="4 10" id="KW-0862">Zinc</keyword>
<dbReference type="InterPro" id="IPR001356">
    <property type="entry name" value="HD"/>
</dbReference>
<reference evidence="15 16" key="1">
    <citation type="submission" date="2024-09" db="EMBL/GenBank/DDBJ databases">
        <title>A chromosome-level genome assembly of Gray's grenadier anchovy, Coilia grayii.</title>
        <authorList>
            <person name="Fu Z."/>
        </authorList>
    </citation>
    <scope>NUCLEOTIDE SEQUENCE [LARGE SCALE GENOMIC DNA]</scope>
    <source>
        <strain evidence="15">G4</strain>
        <tissue evidence="15">Muscle</tissue>
    </source>
</reference>
<evidence type="ECO:0000256" key="9">
    <source>
        <dbReference type="PROSITE-ProRule" id="PRU00108"/>
    </source>
</evidence>
<dbReference type="SMART" id="SM00389">
    <property type="entry name" value="HOX"/>
    <property type="match status" value="1"/>
</dbReference>
<dbReference type="CDD" id="cd00086">
    <property type="entry name" value="homeodomain"/>
    <property type="match status" value="1"/>
</dbReference>
<feature type="domain" description="LIM zinc-binding" evidence="13">
    <location>
        <begin position="42"/>
        <end position="104"/>
    </location>
</feature>
<evidence type="ECO:0000256" key="4">
    <source>
        <dbReference type="ARBA" id="ARBA00022833"/>
    </source>
</evidence>
<dbReference type="SMART" id="SM00132">
    <property type="entry name" value="LIM"/>
    <property type="match status" value="2"/>
</dbReference>
<accession>A0ABD1KLD6</accession>
<gene>
    <name evidence="15" type="ORF">ACEWY4_004393</name>
</gene>
<dbReference type="GO" id="GO:0005634">
    <property type="term" value="C:nucleus"/>
    <property type="evidence" value="ECO:0007669"/>
    <property type="project" value="UniProtKB-SubCell"/>
</dbReference>
<dbReference type="GO" id="GO:0046872">
    <property type="term" value="F:metal ion binding"/>
    <property type="evidence" value="ECO:0007669"/>
    <property type="project" value="UniProtKB-KW"/>
</dbReference>
<keyword evidence="3" id="KW-0677">Repeat</keyword>
<evidence type="ECO:0000256" key="3">
    <source>
        <dbReference type="ARBA" id="ARBA00022737"/>
    </source>
</evidence>
<comment type="subcellular location">
    <subcellularLocation>
        <location evidence="1 9 11">Nucleus</location>
    </subcellularLocation>
</comment>
<dbReference type="Gene3D" id="2.10.110.10">
    <property type="entry name" value="Cysteine Rich Protein"/>
    <property type="match status" value="2"/>
</dbReference>
<dbReference type="Pfam" id="PF00046">
    <property type="entry name" value="Homeodomain"/>
    <property type="match status" value="1"/>
</dbReference>
<dbReference type="GO" id="GO:0003677">
    <property type="term" value="F:DNA binding"/>
    <property type="evidence" value="ECO:0007669"/>
    <property type="project" value="UniProtKB-UniRule"/>
</dbReference>
<keyword evidence="8 9" id="KW-0539">Nucleus</keyword>
<dbReference type="FunFam" id="1.10.10.60:FF:000041">
    <property type="entry name" value="insulin gene enhancer protein ISL-1"/>
    <property type="match status" value="1"/>
</dbReference>
<dbReference type="SUPFAM" id="SSF57716">
    <property type="entry name" value="Glucocorticoid receptor-like (DNA-binding domain)"/>
    <property type="match status" value="2"/>
</dbReference>
<keyword evidence="7 9" id="KW-0371">Homeobox</keyword>
<dbReference type="PANTHER" id="PTHR24204">
    <property type="entry name" value="INSULIN GENE ENHANCER PROTEIN"/>
    <property type="match status" value="1"/>
</dbReference>
<evidence type="ECO:0000256" key="5">
    <source>
        <dbReference type="ARBA" id="ARBA00023038"/>
    </source>
</evidence>
<dbReference type="PANTHER" id="PTHR24204:SF8">
    <property type="entry name" value="TAILUP, ISOFORM A"/>
    <property type="match status" value="1"/>
</dbReference>
<evidence type="ECO:0000313" key="15">
    <source>
        <dbReference type="EMBL" id="KAL2099999.1"/>
    </source>
</evidence>
<keyword evidence="2 10" id="KW-0479">Metal-binding</keyword>
<dbReference type="PROSITE" id="PS00478">
    <property type="entry name" value="LIM_DOMAIN_1"/>
    <property type="match status" value="1"/>
</dbReference>
<dbReference type="AlphaFoldDB" id="A0ABD1KLD6"/>
<feature type="DNA-binding region" description="Homeobox" evidence="9">
    <location>
        <begin position="142"/>
        <end position="201"/>
    </location>
</feature>
<evidence type="ECO:0000256" key="2">
    <source>
        <dbReference type="ARBA" id="ARBA00022723"/>
    </source>
</evidence>
<dbReference type="InterPro" id="IPR009057">
    <property type="entry name" value="Homeodomain-like_sf"/>
</dbReference>
<dbReference type="InterPro" id="IPR001781">
    <property type="entry name" value="Znf_LIM"/>
</dbReference>
<dbReference type="SUPFAM" id="SSF46689">
    <property type="entry name" value="Homeodomain-like"/>
    <property type="match status" value="1"/>
</dbReference>
<dbReference type="Pfam" id="PF00412">
    <property type="entry name" value="LIM"/>
    <property type="match status" value="2"/>
</dbReference>
<keyword evidence="5 10" id="KW-0440">LIM domain</keyword>
<organism evidence="15 16">
    <name type="scientific">Coilia grayii</name>
    <name type="common">Gray's grenadier anchovy</name>
    <dbReference type="NCBI Taxonomy" id="363190"/>
    <lineage>
        <taxon>Eukaryota</taxon>
        <taxon>Metazoa</taxon>
        <taxon>Chordata</taxon>
        <taxon>Craniata</taxon>
        <taxon>Vertebrata</taxon>
        <taxon>Euteleostomi</taxon>
        <taxon>Actinopterygii</taxon>
        <taxon>Neopterygii</taxon>
        <taxon>Teleostei</taxon>
        <taxon>Clupei</taxon>
        <taxon>Clupeiformes</taxon>
        <taxon>Clupeoidei</taxon>
        <taxon>Engraulidae</taxon>
        <taxon>Coilinae</taxon>
        <taxon>Coilia</taxon>
    </lineage>
</organism>
<keyword evidence="6 9" id="KW-0238">DNA-binding</keyword>
<evidence type="ECO:0000256" key="7">
    <source>
        <dbReference type="ARBA" id="ARBA00023155"/>
    </source>
</evidence>
<evidence type="ECO:0000256" key="8">
    <source>
        <dbReference type="ARBA" id="ARBA00023242"/>
    </source>
</evidence>
<sequence>MEWHAACLKCAECQKSLDESDTCFVKDGKTLCKEDYCRLYRLNCWKCQKVLNKDDLVMKTCTKIYHFDCFRCESCNLHLLPGDEFHLHDGHLLCTADHDALEAPTEESTQHSKENNSDDEEDELSHQLNLSLKHTPSPPQRTTRVRTVLSKKQLHMLQTCYSANPRPDALVKEQLVEMTGLSSRVIRVWFQNKRCKDKKRSTHLHRAQTQTVQKVIAEKTLETPGPDSPMDFLRFQQSWKIMNELTLHTDNDNWLVKSSCGEAKAKLLSSQLLETPSSSLVSSPVSSGIP</sequence>